<organism evidence="3 4">
    <name type="scientific">Chondromyces apiculatus DSM 436</name>
    <dbReference type="NCBI Taxonomy" id="1192034"/>
    <lineage>
        <taxon>Bacteria</taxon>
        <taxon>Pseudomonadati</taxon>
        <taxon>Myxococcota</taxon>
        <taxon>Polyangia</taxon>
        <taxon>Polyangiales</taxon>
        <taxon>Polyangiaceae</taxon>
        <taxon>Chondromyces</taxon>
    </lineage>
</organism>
<dbReference type="PANTHER" id="PTHR10412:SF10">
    <property type="entry name" value="GLYCOSYL HYDROLASE FAMILY 63 C-TERMINAL DOMAIN-CONTAINING PROTEIN"/>
    <property type="match status" value="1"/>
</dbReference>
<sequence>MTTAPRTAQSTAQPTSMNKPPHAPTAEHQRLEESRDRRERWKSWGPYLAERAWGTVREDYSKQGHAWEHFPHDHARSRAYRWNEDGLGGLCDRNQTLCLAVALWNERDAILKERAFGLSGPEGNHGEDVKEVYYYEDATPTASYLRYLYRYPQRAYPYAELVDAARHRTSADPEVNLEDLGAFTDRRYTDVTVEYAKRSPTDILMVITVENHGPDPVPLHVLPHVWFRNTWSWSDPLGPLPEIHAVDTPEDPGAPGAPAFVAMRAVHPSDFGTYHVYVEGAPELLFTNNETHHERLYGTPSRTPYVKDAFHDAVVGGALRRVNPERRGTKAASWHRLVLPPGGSARIRLRLTTNALADALSNPFSDADALLAERRREADAYYLHIQGPDLSDDHRLIHRQAAAGLLWTMQFYNYDVDIWLRGDAITPPPERFQGRNNHWRHLSIADVISMPDAWEYPWFAAWDLAFHAVALSAIDIDLAKAQLKLLVKEWYQHPSGQLPAYEWEFSDLNPPVHAWATFQLYKIERRQRGTGDKVFLERVFHKLLINFAWWVNRRDVQGNNVFEGGFLGLDNISLFDRSEALPPGMRLEQADATAWMAMYCLDLMRIALELAQDNSAYEDLASKFLEHFLRIAYALHHVDGGLPLWSEEDGFYFDVLQNGDHSQHLKIRSVVGLIPLFAVHVIPPEVYRNLDNFRRRTEWFLTRNPHLAEAITIRPDGRKVLSAVPPGRLERVLGHLFNEAEFLSPHGPRSLSREHAAHPMRLAGADHEVRYEPGESPDRMKGGNSNWRGPVWFPMGYLLCRSLLRLDHGFGDRLLIPGSNGHAPRTPREAALELACRMVSIFERGPDGRRPVYGDDDLFQHDPHFRDRILFFEYFHGDTGKGLGAAHQTGWTALVGDLILRLARARRHRG</sequence>
<dbReference type="InterPro" id="IPR012341">
    <property type="entry name" value="6hp_glycosidase-like_sf"/>
</dbReference>
<dbReference type="SUPFAM" id="SSF48208">
    <property type="entry name" value="Six-hairpin glycosidases"/>
    <property type="match status" value="1"/>
</dbReference>
<evidence type="ECO:0000256" key="1">
    <source>
        <dbReference type="SAM" id="MobiDB-lite"/>
    </source>
</evidence>
<dbReference type="eggNOG" id="COG3408">
    <property type="taxonomic scope" value="Bacteria"/>
</dbReference>
<dbReference type="PANTHER" id="PTHR10412">
    <property type="entry name" value="MANNOSYL-OLIGOSACCHARIDE GLUCOSIDASE"/>
    <property type="match status" value="1"/>
</dbReference>
<dbReference type="STRING" id="1192034.CAP_9036"/>
<dbReference type="EMBL" id="ASRX01000099">
    <property type="protein sequence ID" value="EYF00758.1"/>
    <property type="molecule type" value="Genomic_DNA"/>
</dbReference>
<evidence type="ECO:0000313" key="3">
    <source>
        <dbReference type="EMBL" id="EYF00758.1"/>
    </source>
</evidence>
<reference evidence="3 4" key="1">
    <citation type="submission" date="2013-05" db="EMBL/GenBank/DDBJ databases">
        <title>Genome assembly of Chondromyces apiculatus DSM 436.</title>
        <authorList>
            <person name="Sharma G."/>
            <person name="Khatri I."/>
            <person name="Kaur C."/>
            <person name="Mayilraj S."/>
            <person name="Subramanian S."/>
        </authorList>
    </citation>
    <scope>NUCLEOTIDE SEQUENCE [LARGE SCALE GENOMIC DNA]</scope>
    <source>
        <strain evidence="3 4">DSM 436</strain>
    </source>
</reference>
<dbReference type="Gene3D" id="1.50.10.10">
    <property type="match status" value="2"/>
</dbReference>
<dbReference type="Pfam" id="PF22422">
    <property type="entry name" value="MGH1-like_GH"/>
    <property type="match status" value="1"/>
</dbReference>
<gene>
    <name evidence="3" type="ORF">CAP_9036</name>
</gene>
<evidence type="ECO:0000259" key="2">
    <source>
        <dbReference type="Pfam" id="PF22422"/>
    </source>
</evidence>
<dbReference type="InterPro" id="IPR008928">
    <property type="entry name" value="6-hairpin_glycosidase_sf"/>
</dbReference>
<dbReference type="Proteomes" id="UP000019678">
    <property type="component" value="Unassembled WGS sequence"/>
</dbReference>
<protein>
    <recommendedName>
        <fullName evidence="2">Mannosylglycerate hydrolase MGH1-like glycoside hydrolase domain-containing protein</fullName>
    </recommendedName>
</protein>
<keyword evidence="4" id="KW-1185">Reference proteome</keyword>
<dbReference type="GO" id="GO:0004573">
    <property type="term" value="F:Glc3Man9GlcNAc2 oligosaccharide glucosidase activity"/>
    <property type="evidence" value="ECO:0007669"/>
    <property type="project" value="InterPro"/>
</dbReference>
<dbReference type="InterPro" id="IPR054491">
    <property type="entry name" value="MGH1-like_GH"/>
</dbReference>
<dbReference type="InterPro" id="IPR004888">
    <property type="entry name" value="Glycoside_hydrolase_63"/>
</dbReference>
<name>A0A017SUT7_9BACT</name>
<feature type="compositionally biased region" description="Basic and acidic residues" evidence="1">
    <location>
        <begin position="25"/>
        <end position="37"/>
    </location>
</feature>
<feature type="domain" description="Mannosylglycerate hydrolase MGH1-like glycoside hydrolase" evidence="2">
    <location>
        <begin position="456"/>
        <end position="693"/>
    </location>
</feature>
<evidence type="ECO:0000313" key="4">
    <source>
        <dbReference type="Proteomes" id="UP000019678"/>
    </source>
</evidence>
<comment type="caution">
    <text evidence="3">The sequence shown here is derived from an EMBL/GenBank/DDBJ whole genome shotgun (WGS) entry which is preliminary data.</text>
</comment>
<feature type="compositionally biased region" description="Polar residues" evidence="1">
    <location>
        <begin position="1"/>
        <end position="18"/>
    </location>
</feature>
<accession>A0A017SUT7</accession>
<dbReference type="GO" id="GO:0009311">
    <property type="term" value="P:oligosaccharide metabolic process"/>
    <property type="evidence" value="ECO:0007669"/>
    <property type="project" value="InterPro"/>
</dbReference>
<proteinExistence type="predicted"/>
<feature type="region of interest" description="Disordered" evidence="1">
    <location>
        <begin position="1"/>
        <end position="37"/>
    </location>
</feature>
<dbReference type="AlphaFoldDB" id="A0A017SUT7"/>